<dbReference type="InterPro" id="IPR005537">
    <property type="entry name" value="RAMP_III_fam"/>
</dbReference>
<keyword evidence="1" id="KW-0051">Antiviral defense</keyword>
<dbReference type="PANTHER" id="PTHR35579:SF3">
    <property type="entry name" value="CRISPR SYSTEM CMS ENDORIBONUCLEASE CSM3"/>
    <property type="match status" value="1"/>
</dbReference>
<dbReference type="NCBIfam" id="TIGR03986">
    <property type="entry name" value="TIGR03986 family CRISPR-associated RAMP protein"/>
    <property type="match status" value="1"/>
</dbReference>
<dbReference type="InterPro" id="IPR052216">
    <property type="entry name" value="CRISPR_Csm3_endoribonuclease"/>
</dbReference>
<evidence type="ECO:0000313" key="4">
    <source>
        <dbReference type="EMBL" id="QMW80427.1"/>
    </source>
</evidence>
<organism evidence="4 5">
    <name type="scientific">Blautia producta</name>
    <dbReference type="NCBI Taxonomy" id="33035"/>
    <lineage>
        <taxon>Bacteria</taxon>
        <taxon>Bacillati</taxon>
        <taxon>Bacillota</taxon>
        <taxon>Clostridia</taxon>
        <taxon>Lachnospirales</taxon>
        <taxon>Lachnospiraceae</taxon>
        <taxon>Blautia</taxon>
    </lineage>
</organism>
<dbReference type="AlphaFoldDB" id="A0A7G5N0N4"/>
<feature type="domain" description="CRISPR type III-associated protein" evidence="3">
    <location>
        <begin position="52"/>
        <end position="92"/>
    </location>
</feature>
<dbReference type="GO" id="GO:0051607">
    <property type="term" value="P:defense response to virus"/>
    <property type="evidence" value="ECO:0007669"/>
    <property type="project" value="UniProtKB-KW"/>
</dbReference>
<proteinExistence type="predicted"/>
<evidence type="ECO:0000256" key="1">
    <source>
        <dbReference type="ARBA" id="ARBA00023118"/>
    </source>
</evidence>
<sequence length="696" mass="80334">MREETMDQKKYKGYVGAPYNFVGLSDRVYKKEKLQPNNVIEKERKSGTITYEITAKTPIFIDNGDNEFYKDCYGQYAIPGSTVRGLVRSNVQILSCSSVKDDIQDGYLMYRHVASGLNKETYNDVLGYNQTEIALPGGEKIQMSVLKNVKAGYIKNVGKHQYIIMKTSLDRIRKELGERNYYVLSERKIIESGYKGFEFLKTLELQNQDGEFEPKIDKKGRMHYVGRKNDEYRPYYKAVSYQVDEKDKVCAIDRLGTYKKQGYLMSTGYMQEKKAIYLIPEIDENKDSISIPEEDIDNFRRDYESRKNQVEAVSKTFFNLPENGRKKPVFYIQLGGKLYFGFTPRLRVFYEHKISDGLKGDQRSGWLDYSNSLFGFSKEAGGYKSRLSFMDARIVTDYKETDKQSMILGGPKPTSYLDYLEASHGEKEVSYNDDFRLRGIKQYWLKENIVRGEVGKNPKVASHFNPLYAGVKFCGKIKFNNVTEEELGMLLWGLLLEENSQQNIGKGKPYGYGRISVELKELQILDNEALYNGDSLCLQPYKPEKETEKYKKYIQMAKDDMTRFVGSDIMLAPQICDFLDMKDPEKIPPSGRTRYMSIQRNKNEYQERNAKKIQLPSVDDVIKGNPIIYEEQGDGHYGGNAKQYTDRNKNNNRKHDKTKYSGSKKQSGREKSKDMGNIMADALKGIIVGNREDENK</sequence>
<dbReference type="Pfam" id="PF03787">
    <property type="entry name" value="RAMPs"/>
    <property type="match status" value="1"/>
</dbReference>
<dbReference type="InterPro" id="IPR023825">
    <property type="entry name" value="CRISPR-assoc_RAMP_BGP1436"/>
</dbReference>
<evidence type="ECO:0000259" key="3">
    <source>
        <dbReference type="Pfam" id="PF03787"/>
    </source>
</evidence>
<dbReference type="PANTHER" id="PTHR35579">
    <property type="entry name" value="CRISPR SYSTEM CMS ENDORIBONUCLEASE CSM3"/>
    <property type="match status" value="1"/>
</dbReference>
<protein>
    <submittedName>
        <fullName evidence="4">TIGR03986 family CRISPR-associated RAMP protein</fullName>
    </submittedName>
</protein>
<evidence type="ECO:0000256" key="2">
    <source>
        <dbReference type="SAM" id="MobiDB-lite"/>
    </source>
</evidence>
<feature type="region of interest" description="Disordered" evidence="2">
    <location>
        <begin position="630"/>
        <end position="678"/>
    </location>
</feature>
<gene>
    <name evidence="4" type="ORF">E5259_24125</name>
</gene>
<reference evidence="4 5" key="1">
    <citation type="submission" date="2019-04" db="EMBL/GenBank/DDBJ databases">
        <authorList>
            <person name="Schori C."/>
            <person name="Ahrens C."/>
        </authorList>
    </citation>
    <scope>NUCLEOTIDE SEQUENCE [LARGE SCALE GENOMIC DNA]</scope>
    <source>
        <strain evidence="4 5">DSM 2950</strain>
    </source>
</reference>
<dbReference type="Proteomes" id="UP000515789">
    <property type="component" value="Chromosome"/>
</dbReference>
<accession>A0A7G5N0N4</accession>
<evidence type="ECO:0000313" key="5">
    <source>
        <dbReference type="Proteomes" id="UP000515789"/>
    </source>
</evidence>
<name>A0A7G5N0N4_9FIRM</name>
<dbReference type="EMBL" id="CP039126">
    <property type="protein sequence ID" value="QMW80427.1"/>
    <property type="molecule type" value="Genomic_DNA"/>
</dbReference>